<name>A0A7N5KLE8_AILME</name>
<feature type="transmembrane region" description="Helical" evidence="21">
    <location>
        <begin position="55"/>
        <end position="75"/>
    </location>
</feature>
<feature type="transmembrane region" description="Helical" evidence="21">
    <location>
        <begin position="96"/>
        <end position="118"/>
    </location>
</feature>
<dbReference type="GO" id="GO:0006972">
    <property type="term" value="P:hyperosmotic response"/>
    <property type="evidence" value="ECO:0007669"/>
    <property type="project" value="TreeGrafter"/>
</dbReference>
<dbReference type="Gene3D" id="1.20.1080.10">
    <property type="entry name" value="Glycerol uptake facilitator protein"/>
    <property type="match status" value="1"/>
</dbReference>
<dbReference type="InterPro" id="IPR023274">
    <property type="entry name" value="Aquaporin_1"/>
</dbReference>
<evidence type="ECO:0000256" key="10">
    <source>
        <dbReference type="ARBA" id="ARBA00032182"/>
    </source>
</evidence>
<evidence type="ECO:0000256" key="1">
    <source>
        <dbReference type="ARBA" id="ARBA00004651"/>
    </source>
</evidence>
<comment type="similarity">
    <text evidence="2 20">Belongs to the MIP/aquaporin (TC 1.A.8) family.</text>
</comment>
<dbReference type="PANTHER" id="PTHR19139">
    <property type="entry name" value="AQUAPORIN TRANSPORTER"/>
    <property type="match status" value="1"/>
</dbReference>
<protein>
    <recommendedName>
        <fullName evidence="3">Aquaporin-1</fullName>
    </recommendedName>
    <alternativeName>
        <fullName evidence="10">Aquaporin-CHIP</fullName>
    </alternativeName>
</protein>
<evidence type="ECO:0000256" key="21">
    <source>
        <dbReference type="SAM" id="Phobius"/>
    </source>
</evidence>
<evidence type="ECO:0000256" key="6">
    <source>
        <dbReference type="ARBA" id="ARBA00022737"/>
    </source>
</evidence>
<dbReference type="FunFam" id="1.20.1080.10:FF:000012">
    <property type="entry name" value="Aquaporin-1"/>
    <property type="match status" value="1"/>
</dbReference>
<gene>
    <name evidence="22" type="primary">AQP1</name>
</gene>
<feature type="transmembrane region" description="Helical" evidence="21">
    <location>
        <begin position="9"/>
        <end position="35"/>
    </location>
</feature>
<dbReference type="PANTHER" id="PTHR19139:SF161">
    <property type="entry name" value="AQUAPORIN-1"/>
    <property type="match status" value="1"/>
</dbReference>
<evidence type="ECO:0000256" key="19">
    <source>
        <dbReference type="ARBA" id="ARBA00049693"/>
    </source>
</evidence>
<evidence type="ECO:0000256" key="3">
    <source>
        <dbReference type="ARBA" id="ARBA00020966"/>
    </source>
</evidence>
<dbReference type="PRINTS" id="PR02013">
    <property type="entry name" value="AQUAPORIN1"/>
</dbReference>
<dbReference type="GeneTree" id="ENSGT00940000157015"/>
<evidence type="ECO:0000313" key="23">
    <source>
        <dbReference type="Proteomes" id="UP000008912"/>
    </source>
</evidence>
<comment type="catalytic activity">
    <reaction evidence="11">
        <text>K(+)(in) = K(+)(out)</text>
        <dbReference type="Rhea" id="RHEA:29463"/>
        <dbReference type="ChEBI" id="CHEBI:29103"/>
    </reaction>
</comment>
<dbReference type="PROSITE" id="PS00221">
    <property type="entry name" value="MIP"/>
    <property type="match status" value="1"/>
</dbReference>
<evidence type="ECO:0000256" key="13">
    <source>
        <dbReference type="ARBA" id="ARBA00035761"/>
    </source>
</evidence>
<comment type="function">
    <text evidence="18">Forms a water channel that facilitates the transport of water across cell membranes, playing a crucial role in water homeostasis in various tissues. Could also be permeable to small solutes including hydrogen peroxide, glycerol and gases such as amonnia (NH3), nitric oxide (NO) and carbon dioxide (CO2). Recruited to the ankyrin-1 complex, a multiprotein complex of the erythrocyte membrane, it could be part of a CO2 metabolon, linking facilitated diffusion of CO2 across the membrane, anion exchange of Cl(-)/HCO3(-) and interconversion of dissolved CO2 and carbonic acid in the cytosol. In vitro, it shows non-selective gated cation channel activity and may be permeable to cations like K(+) and Na(+) in vivo.</text>
</comment>
<dbReference type="InterPro" id="IPR000425">
    <property type="entry name" value="MIP"/>
</dbReference>
<comment type="catalytic activity">
    <reaction evidence="16">
        <text>nitric oxide(out) = nitric oxide(in)</text>
        <dbReference type="Rhea" id="RHEA:74895"/>
        <dbReference type="ChEBI" id="CHEBI:16480"/>
    </reaction>
</comment>
<keyword evidence="5 20" id="KW-0812">Transmembrane</keyword>
<dbReference type="SUPFAM" id="SSF81338">
    <property type="entry name" value="Aquaporin-like"/>
    <property type="match status" value="1"/>
</dbReference>
<evidence type="ECO:0000256" key="11">
    <source>
        <dbReference type="ARBA" id="ARBA00034430"/>
    </source>
</evidence>
<dbReference type="PRINTS" id="PR00783">
    <property type="entry name" value="MINTRINSICP"/>
</dbReference>
<evidence type="ECO:0000256" key="18">
    <source>
        <dbReference type="ARBA" id="ARBA00049627"/>
    </source>
</evidence>
<evidence type="ECO:0000256" key="9">
    <source>
        <dbReference type="ARBA" id="ARBA00023180"/>
    </source>
</evidence>
<proteinExistence type="inferred from homology"/>
<comment type="catalytic activity">
    <reaction evidence="12">
        <text>H2O(in) = H2O(out)</text>
        <dbReference type="Rhea" id="RHEA:29667"/>
        <dbReference type="ChEBI" id="CHEBI:15377"/>
    </reaction>
</comment>
<evidence type="ECO:0000256" key="7">
    <source>
        <dbReference type="ARBA" id="ARBA00022989"/>
    </source>
</evidence>
<dbReference type="GO" id="GO:0015250">
    <property type="term" value="F:water channel activity"/>
    <property type="evidence" value="ECO:0007669"/>
    <property type="project" value="TreeGrafter"/>
</dbReference>
<keyword evidence="7 21" id="KW-1133">Transmembrane helix</keyword>
<sequence>MASEFKKKLFWRAVVAEFLAMTLFVFISIGSALGFNYPVKNNQTAGAAQDNVKVSLAFGLSIATLAQSVGHISGAHLNPAVTLGLLLSCQISILRAVMYIIAQCVGAIVATAILSGITSSLPDNSLGRNELAPGVNPGQGLGIEIIGTLQLVLCVLATTDRRRRDLGGSGPLAIGLSVALGHLLAIDYTGCGINPARSFGSSVITHNFKDHWVRGCRDIPWRGREVWRGRQLWETDRAEEIGKPRPDLGVVGCSIPAGLIVALPLSHQCDMGRVPACLVPAFPER</sequence>
<reference evidence="22 23" key="1">
    <citation type="journal article" date="2010" name="Nature">
        <title>The sequence and de novo assembly of the giant panda genome.</title>
        <authorList>
            <person name="Li R."/>
            <person name="Fan W."/>
            <person name="Tian G."/>
            <person name="Zhu H."/>
            <person name="He L."/>
            <person name="Cai J."/>
            <person name="Huang Q."/>
            <person name="Cai Q."/>
            <person name="Li B."/>
            <person name="Bai Y."/>
            <person name="Zhang Z."/>
            <person name="Zhang Y."/>
            <person name="Wang W."/>
            <person name="Li J."/>
            <person name="Wei F."/>
            <person name="Li H."/>
            <person name="Jian M."/>
            <person name="Li J."/>
            <person name="Zhang Z."/>
            <person name="Nielsen R."/>
            <person name="Li D."/>
            <person name="Gu W."/>
            <person name="Yang Z."/>
            <person name="Xuan Z."/>
            <person name="Ryder O.A."/>
            <person name="Leung F.C."/>
            <person name="Zhou Y."/>
            <person name="Cao J."/>
            <person name="Sun X."/>
            <person name="Fu Y."/>
            <person name="Fang X."/>
            <person name="Guo X."/>
            <person name="Wang B."/>
            <person name="Hou R."/>
            <person name="Shen F."/>
            <person name="Mu B."/>
            <person name="Ni P."/>
            <person name="Lin R."/>
            <person name="Qian W."/>
            <person name="Wang G."/>
            <person name="Yu C."/>
            <person name="Nie W."/>
            <person name="Wang J."/>
            <person name="Wu Z."/>
            <person name="Liang H."/>
            <person name="Min J."/>
            <person name="Wu Q."/>
            <person name="Cheng S."/>
            <person name="Ruan J."/>
            <person name="Wang M."/>
            <person name="Shi Z."/>
            <person name="Wen M."/>
            <person name="Liu B."/>
            <person name="Ren X."/>
            <person name="Zheng H."/>
            <person name="Dong D."/>
            <person name="Cook K."/>
            <person name="Shan G."/>
            <person name="Zhang H."/>
            <person name="Kosiol C."/>
            <person name="Xie X."/>
            <person name="Lu Z."/>
            <person name="Zheng H."/>
            <person name="Li Y."/>
            <person name="Steiner C.C."/>
            <person name="Lam T.T."/>
            <person name="Lin S."/>
            <person name="Zhang Q."/>
            <person name="Li G."/>
            <person name="Tian J."/>
            <person name="Gong T."/>
            <person name="Liu H."/>
            <person name="Zhang D."/>
            <person name="Fang L."/>
            <person name="Ye C."/>
            <person name="Zhang J."/>
            <person name="Hu W."/>
            <person name="Xu A."/>
            <person name="Ren Y."/>
            <person name="Zhang G."/>
            <person name="Bruford M.W."/>
            <person name="Li Q."/>
            <person name="Ma L."/>
            <person name="Guo Y."/>
            <person name="An N."/>
            <person name="Hu Y."/>
            <person name="Zheng Y."/>
            <person name="Shi Y."/>
            <person name="Li Z."/>
            <person name="Liu Q."/>
            <person name="Chen Y."/>
            <person name="Zhao J."/>
            <person name="Qu N."/>
            <person name="Zhao S."/>
            <person name="Tian F."/>
            <person name="Wang X."/>
            <person name="Wang H."/>
            <person name="Xu L."/>
            <person name="Liu X."/>
            <person name="Vinar T."/>
            <person name="Wang Y."/>
            <person name="Lam T.W."/>
            <person name="Yiu S.M."/>
            <person name="Liu S."/>
            <person name="Zhang H."/>
            <person name="Li D."/>
            <person name="Huang Y."/>
            <person name="Wang X."/>
            <person name="Yang G."/>
            <person name="Jiang Z."/>
            <person name="Wang J."/>
            <person name="Qin N."/>
            <person name="Li L."/>
            <person name="Li J."/>
            <person name="Bolund L."/>
            <person name="Kristiansen K."/>
            <person name="Wong G.K."/>
            <person name="Olson M."/>
            <person name="Zhang X."/>
            <person name="Li S."/>
            <person name="Yang H."/>
            <person name="Wang J."/>
            <person name="Wang J."/>
        </authorList>
    </citation>
    <scope>NUCLEOTIDE SEQUENCE [LARGE SCALE GENOMIC DNA]</scope>
</reference>
<dbReference type="GO" id="GO:0035379">
    <property type="term" value="F:carbon dioxide transmembrane transporter activity"/>
    <property type="evidence" value="ECO:0007669"/>
    <property type="project" value="TreeGrafter"/>
</dbReference>
<reference evidence="22" key="2">
    <citation type="submission" date="2025-08" db="UniProtKB">
        <authorList>
            <consortium name="Ensembl"/>
        </authorList>
    </citation>
    <scope>IDENTIFICATION</scope>
</reference>
<accession>A0A7N5KLE8</accession>
<evidence type="ECO:0000256" key="17">
    <source>
        <dbReference type="ARBA" id="ARBA00049405"/>
    </source>
</evidence>
<comment type="catalytic activity">
    <reaction evidence="17">
        <text>glycerol(in) = glycerol(out)</text>
        <dbReference type="Rhea" id="RHEA:29675"/>
        <dbReference type="ChEBI" id="CHEBI:17754"/>
    </reaction>
</comment>
<keyword evidence="23" id="KW-1185">Reference proteome</keyword>
<keyword evidence="6" id="KW-0677">Repeat</keyword>
<keyword evidence="8 21" id="KW-0472">Membrane</keyword>
<dbReference type="GO" id="GO:0005886">
    <property type="term" value="C:plasma membrane"/>
    <property type="evidence" value="ECO:0007669"/>
    <property type="project" value="UniProtKB-SubCell"/>
</dbReference>
<dbReference type="Pfam" id="PF00230">
    <property type="entry name" value="MIP"/>
    <property type="match status" value="1"/>
</dbReference>
<comment type="catalytic activity">
    <reaction evidence="13">
        <text>CO2(out) = CO2(in)</text>
        <dbReference type="Rhea" id="RHEA:74891"/>
        <dbReference type="ChEBI" id="CHEBI:16526"/>
    </reaction>
</comment>
<evidence type="ECO:0000256" key="2">
    <source>
        <dbReference type="ARBA" id="ARBA00006175"/>
    </source>
</evidence>
<keyword evidence="4 20" id="KW-0813">Transport</keyword>
<evidence type="ECO:0000256" key="12">
    <source>
        <dbReference type="ARBA" id="ARBA00034651"/>
    </source>
</evidence>
<evidence type="ECO:0000256" key="20">
    <source>
        <dbReference type="RuleBase" id="RU000477"/>
    </source>
</evidence>
<dbReference type="GO" id="GO:0008519">
    <property type="term" value="F:ammonium channel activity"/>
    <property type="evidence" value="ECO:0007669"/>
    <property type="project" value="TreeGrafter"/>
</dbReference>
<comment type="subunit">
    <text evidence="19">Homotetramer; each monomer provides an independent water pore. Component of the ankyrin-1 complex in the erythrocyte, composed of ANK1, RHCE, RHAG, SLC4A1, EPB42, GYPA, GYPB and AQP1. Interacts with EPHB2; involved in endolymph production in the inner ear. Identified in a complex with STOM. Interacts (via the N-terminal) with ANK1 (via ANK 1-5 repeats). Interacts (via the C-terminal) with EPB42.</text>
</comment>
<dbReference type="InterPro" id="IPR023271">
    <property type="entry name" value="Aquaporin-like"/>
</dbReference>
<dbReference type="Proteomes" id="UP000008912">
    <property type="component" value="Unassembled WGS sequence"/>
</dbReference>
<evidence type="ECO:0000256" key="16">
    <source>
        <dbReference type="ARBA" id="ARBA00048803"/>
    </source>
</evidence>
<evidence type="ECO:0000256" key="5">
    <source>
        <dbReference type="ARBA" id="ARBA00022692"/>
    </source>
</evidence>
<keyword evidence="9" id="KW-0325">Glycoprotein</keyword>
<dbReference type="NCBIfam" id="TIGR00861">
    <property type="entry name" value="MIP"/>
    <property type="match status" value="1"/>
</dbReference>
<organism evidence="22 23">
    <name type="scientific">Ailuropoda melanoleuca</name>
    <name type="common">Giant panda</name>
    <dbReference type="NCBI Taxonomy" id="9646"/>
    <lineage>
        <taxon>Eukaryota</taxon>
        <taxon>Metazoa</taxon>
        <taxon>Chordata</taxon>
        <taxon>Craniata</taxon>
        <taxon>Vertebrata</taxon>
        <taxon>Euteleostomi</taxon>
        <taxon>Mammalia</taxon>
        <taxon>Eutheria</taxon>
        <taxon>Laurasiatheria</taxon>
        <taxon>Carnivora</taxon>
        <taxon>Caniformia</taxon>
        <taxon>Ursidae</taxon>
        <taxon>Ailuropoda</taxon>
    </lineage>
</organism>
<comment type="subcellular location">
    <subcellularLocation>
        <location evidence="1">Cell membrane</location>
        <topology evidence="1">Multi-pass membrane protein</topology>
    </subcellularLocation>
</comment>
<dbReference type="CDD" id="cd00333">
    <property type="entry name" value="MIP"/>
    <property type="match status" value="1"/>
</dbReference>
<dbReference type="GO" id="GO:0015168">
    <property type="term" value="F:glycerol transmembrane transporter activity"/>
    <property type="evidence" value="ECO:0007669"/>
    <property type="project" value="TreeGrafter"/>
</dbReference>
<evidence type="ECO:0000256" key="8">
    <source>
        <dbReference type="ARBA" id="ARBA00023136"/>
    </source>
</evidence>
<dbReference type="AlphaFoldDB" id="A0A7N5KLE8"/>
<comment type="catalytic activity">
    <reaction evidence="14">
        <text>Na(+)(in) = Na(+)(out)</text>
        <dbReference type="Rhea" id="RHEA:34963"/>
        <dbReference type="ChEBI" id="CHEBI:29101"/>
    </reaction>
</comment>
<comment type="catalytic activity">
    <reaction evidence="15">
        <text>H2O2(out) = H2O2(in)</text>
        <dbReference type="Rhea" id="RHEA:74375"/>
        <dbReference type="ChEBI" id="CHEBI:16240"/>
    </reaction>
</comment>
<evidence type="ECO:0000256" key="4">
    <source>
        <dbReference type="ARBA" id="ARBA00022448"/>
    </source>
</evidence>
<dbReference type="Ensembl" id="ENSAMET00000027787.1">
    <property type="protein sequence ID" value="ENSAMEP00000041988.1"/>
    <property type="gene ID" value="ENSAMEG00000029142.1"/>
</dbReference>
<evidence type="ECO:0000313" key="22">
    <source>
        <dbReference type="Ensembl" id="ENSAMEP00000041988.1"/>
    </source>
</evidence>
<reference evidence="22" key="3">
    <citation type="submission" date="2025-09" db="UniProtKB">
        <authorList>
            <consortium name="Ensembl"/>
        </authorList>
    </citation>
    <scope>IDENTIFICATION</scope>
</reference>
<dbReference type="InterPro" id="IPR022357">
    <property type="entry name" value="MIP_CS"/>
</dbReference>
<feature type="transmembrane region" description="Helical" evidence="21">
    <location>
        <begin position="138"/>
        <end position="157"/>
    </location>
</feature>
<evidence type="ECO:0000256" key="14">
    <source>
        <dbReference type="ARBA" id="ARBA00036239"/>
    </source>
</evidence>
<evidence type="ECO:0000256" key="15">
    <source>
        <dbReference type="ARBA" id="ARBA00047305"/>
    </source>
</evidence>
<dbReference type="GO" id="GO:0003097">
    <property type="term" value="P:renal water transport"/>
    <property type="evidence" value="ECO:0007669"/>
    <property type="project" value="TreeGrafter"/>
</dbReference>
<dbReference type="InterPro" id="IPR034294">
    <property type="entry name" value="Aquaporin_transptr"/>
</dbReference>